<proteinExistence type="predicted"/>
<name>A0A6C0BAA1_9ZZZZ</name>
<reference evidence="1" key="1">
    <citation type="journal article" date="2020" name="Nature">
        <title>Giant virus diversity and host interactions through global metagenomics.</title>
        <authorList>
            <person name="Schulz F."/>
            <person name="Roux S."/>
            <person name="Paez-Espino D."/>
            <person name="Jungbluth S."/>
            <person name="Walsh D.A."/>
            <person name="Denef V.J."/>
            <person name="McMahon K.D."/>
            <person name="Konstantinidis K.T."/>
            <person name="Eloe-Fadrosh E.A."/>
            <person name="Kyrpides N.C."/>
            <person name="Woyke T."/>
        </authorList>
    </citation>
    <scope>NUCLEOTIDE SEQUENCE</scope>
    <source>
        <strain evidence="1">GVMAG-M-3300010158-59</strain>
    </source>
</reference>
<evidence type="ECO:0008006" key="2">
    <source>
        <dbReference type="Google" id="ProtNLM"/>
    </source>
</evidence>
<protein>
    <recommendedName>
        <fullName evidence="2">PPPDE domain-containing protein</fullName>
    </recommendedName>
</protein>
<organism evidence="1">
    <name type="scientific">viral metagenome</name>
    <dbReference type="NCBI Taxonomy" id="1070528"/>
    <lineage>
        <taxon>unclassified sequences</taxon>
        <taxon>metagenomes</taxon>
        <taxon>organismal metagenomes</taxon>
    </lineage>
</organism>
<dbReference type="EMBL" id="MN739103">
    <property type="protein sequence ID" value="QHS88962.1"/>
    <property type="molecule type" value="Genomic_DNA"/>
</dbReference>
<dbReference type="AlphaFoldDB" id="A0A6C0BAA1"/>
<evidence type="ECO:0000313" key="1">
    <source>
        <dbReference type="EMBL" id="QHS88962.1"/>
    </source>
</evidence>
<sequence length="131" mass="15457">MTKYNIKILKTPMVDFLPRLNLHHVVILKEKEKEKSSIYAIDFTPIDQHKVETLKNLLSGKHVPAEVRIIPILTSSFDNEEALLNEWELKREKSRKPIALPILDGWKSDTIHLYKHNCQHFSRFVQNKIFK</sequence>
<accession>A0A6C0BAA1</accession>